<dbReference type="PANTHER" id="PTHR43682">
    <property type="entry name" value="LACTATE UTILIZATION PROTEIN C"/>
    <property type="match status" value="1"/>
</dbReference>
<dbReference type="SUPFAM" id="SSF100950">
    <property type="entry name" value="NagB/RpiA/CoA transferase-like"/>
    <property type="match status" value="1"/>
</dbReference>
<name>A0A9E4K335_9GAMM</name>
<dbReference type="InterPro" id="IPR024185">
    <property type="entry name" value="FTHF_cligase-like_sf"/>
</dbReference>
<sequence>MSSARDNILQRLRGNRVDLEQPEQNIPPLEAWSAEQRITRFTENQEAVHGEVHTLPADQWIDWLAKELPKRGLHQVLTGTGDTGNQLGASNIESCVFHQYDQPIESWKPELFSQIDVAITGSRCGIAETGTLVLMPDRDEPRLMSLVPPVHIALLDATKLYQSFAEVIEEERWADGLPTNTLLISGPSKTADIEQTLAYGIHGPKQLITLLLV</sequence>
<evidence type="ECO:0000313" key="2">
    <source>
        <dbReference type="EMBL" id="MCG7938757.1"/>
    </source>
</evidence>
<dbReference type="InterPro" id="IPR003741">
    <property type="entry name" value="LUD_dom"/>
</dbReference>
<evidence type="ECO:0000259" key="1">
    <source>
        <dbReference type="Pfam" id="PF02589"/>
    </source>
</evidence>
<evidence type="ECO:0000313" key="3">
    <source>
        <dbReference type="Proteomes" id="UP000886687"/>
    </source>
</evidence>
<dbReference type="InterPro" id="IPR037171">
    <property type="entry name" value="NagB/RpiA_transferase-like"/>
</dbReference>
<dbReference type="Gene3D" id="3.40.50.10420">
    <property type="entry name" value="NagB/RpiA/CoA transferase-like"/>
    <property type="match status" value="1"/>
</dbReference>
<accession>A0A9E4K335</accession>
<dbReference type="PANTHER" id="PTHR43682:SF1">
    <property type="entry name" value="LACTATE UTILIZATION PROTEIN C"/>
    <property type="match status" value="1"/>
</dbReference>
<protein>
    <submittedName>
        <fullName evidence="2">Lactate utilization protein</fullName>
    </submittedName>
</protein>
<dbReference type="Pfam" id="PF02589">
    <property type="entry name" value="LUD_dom"/>
    <property type="match status" value="1"/>
</dbReference>
<dbReference type="Proteomes" id="UP000886687">
    <property type="component" value="Unassembled WGS sequence"/>
</dbReference>
<feature type="domain" description="LUD" evidence="1">
    <location>
        <begin position="38"/>
        <end position="211"/>
    </location>
</feature>
<gene>
    <name evidence="2" type="ORF">JAZ04_07860</name>
</gene>
<dbReference type="EMBL" id="JAEPDI010000004">
    <property type="protein sequence ID" value="MCG7938757.1"/>
    <property type="molecule type" value="Genomic_DNA"/>
</dbReference>
<comment type="caution">
    <text evidence="2">The sequence shown here is derived from an EMBL/GenBank/DDBJ whole genome shotgun (WGS) entry which is preliminary data.</text>
</comment>
<reference evidence="2" key="1">
    <citation type="journal article" date="2021" name="Proc. Natl. Acad. Sci. U.S.A.">
        <title>Global biogeography of chemosynthetic symbionts reveals both localized and globally distributed symbiont groups. .</title>
        <authorList>
            <person name="Osvatic J.T."/>
            <person name="Wilkins L.G.E."/>
            <person name="Leibrecht L."/>
            <person name="Leray M."/>
            <person name="Zauner S."/>
            <person name="Polzin J."/>
            <person name="Camacho Y."/>
            <person name="Gros O."/>
            <person name="van Gils J.A."/>
            <person name="Eisen J.A."/>
            <person name="Petersen J.M."/>
            <person name="Yuen B."/>
        </authorList>
    </citation>
    <scope>NUCLEOTIDE SEQUENCE</scope>
    <source>
        <strain evidence="2">MAGL173</strain>
    </source>
</reference>
<dbReference type="AlphaFoldDB" id="A0A9E4K335"/>
<organism evidence="2 3">
    <name type="scientific">Candidatus Thiodiazotropha lotti</name>
    <dbReference type="NCBI Taxonomy" id="2792787"/>
    <lineage>
        <taxon>Bacteria</taxon>
        <taxon>Pseudomonadati</taxon>
        <taxon>Pseudomonadota</taxon>
        <taxon>Gammaproteobacteria</taxon>
        <taxon>Chromatiales</taxon>
        <taxon>Sedimenticolaceae</taxon>
        <taxon>Candidatus Thiodiazotropha</taxon>
    </lineage>
</organism>
<proteinExistence type="predicted"/>